<accession>A0A7W8ZQL8</accession>
<comment type="caution">
    <text evidence="12">The sequence shown here is derived from an EMBL/GenBank/DDBJ whole genome shotgun (WGS) entry which is preliminary data.</text>
</comment>
<dbReference type="GO" id="GO:0015421">
    <property type="term" value="F:ABC-type oligopeptide transporter activity"/>
    <property type="evidence" value="ECO:0007669"/>
    <property type="project" value="TreeGrafter"/>
</dbReference>
<dbReference type="SMART" id="SM00382">
    <property type="entry name" value="AAA"/>
    <property type="match status" value="1"/>
</dbReference>
<protein>
    <submittedName>
        <fullName evidence="12">ATP-binding cassette subfamily B protein</fullName>
    </submittedName>
</protein>
<comment type="subcellular location">
    <subcellularLocation>
        <location evidence="1">Cell membrane</location>
        <topology evidence="1">Multi-pass membrane protein</topology>
    </subcellularLocation>
</comment>
<evidence type="ECO:0000256" key="4">
    <source>
        <dbReference type="ARBA" id="ARBA00022692"/>
    </source>
</evidence>
<keyword evidence="3" id="KW-1003">Cell membrane</keyword>
<dbReference type="InterPro" id="IPR011527">
    <property type="entry name" value="ABC1_TM_dom"/>
</dbReference>
<dbReference type="GO" id="GO:0005886">
    <property type="term" value="C:plasma membrane"/>
    <property type="evidence" value="ECO:0007669"/>
    <property type="project" value="UniProtKB-SubCell"/>
</dbReference>
<dbReference type="FunFam" id="1.20.1560.10:FF:000011">
    <property type="entry name" value="Multidrug ABC transporter ATP-binding protein"/>
    <property type="match status" value="1"/>
</dbReference>
<dbReference type="CDD" id="cd18547">
    <property type="entry name" value="ABC_6TM_Tm288_like"/>
    <property type="match status" value="1"/>
</dbReference>
<evidence type="ECO:0000256" key="7">
    <source>
        <dbReference type="ARBA" id="ARBA00022989"/>
    </source>
</evidence>
<evidence type="ECO:0000256" key="2">
    <source>
        <dbReference type="ARBA" id="ARBA00022448"/>
    </source>
</evidence>
<dbReference type="PANTHER" id="PTHR43394">
    <property type="entry name" value="ATP-DEPENDENT PERMEASE MDL1, MITOCHONDRIAL"/>
    <property type="match status" value="1"/>
</dbReference>
<dbReference type="CDD" id="cd03254">
    <property type="entry name" value="ABCC_Glucan_exporter_like"/>
    <property type="match status" value="1"/>
</dbReference>
<dbReference type="GO" id="GO:0016887">
    <property type="term" value="F:ATP hydrolysis activity"/>
    <property type="evidence" value="ECO:0007669"/>
    <property type="project" value="InterPro"/>
</dbReference>
<dbReference type="PROSITE" id="PS50893">
    <property type="entry name" value="ABC_TRANSPORTER_2"/>
    <property type="match status" value="1"/>
</dbReference>
<feature type="domain" description="ABC transmembrane type-1" evidence="11">
    <location>
        <begin position="46"/>
        <end position="328"/>
    </location>
</feature>
<dbReference type="FunFam" id="3.40.50.300:FF:000287">
    <property type="entry name" value="Multidrug ABC transporter ATP-binding protein"/>
    <property type="match status" value="1"/>
</dbReference>
<feature type="transmembrane region" description="Helical" evidence="9">
    <location>
        <begin position="279"/>
        <end position="306"/>
    </location>
</feature>
<evidence type="ECO:0000256" key="6">
    <source>
        <dbReference type="ARBA" id="ARBA00022840"/>
    </source>
</evidence>
<dbReference type="InterPro" id="IPR017871">
    <property type="entry name" value="ABC_transporter-like_CS"/>
</dbReference>
<dbReference type="InterPro" id="IPR027417">
    <property type="entry name" value="P-loop_NTPase"/>
</dbReference>
<dbReference type="InterPro" id="IPR039421">
    <property type="entry name" value="Type_1_exporter"/>
</dbReference>
<dbReference type="EMBL" id="JACHCE010000008">
    <property type="protein sequence ID" value="MBB5638366.1"/>
    <property type="molecule type" value="Genomic_DNA"/>
</dbReference>
<dbReference type="InterPro" id="IPR003439">
    <property type="entry name" value="ABC_transporter-like_ATP-bd"/>
</dbReference>
<keyword evidence="2" id="KW-0813">Transport</keyword>
<evidence type="ECO:0000256" key="9">
    <source>
        <dbReference type="SAM" id="Phobius"/>
    </source>
</evidence>
<evidence type="ECO:0000259" key="11">
    <source>
        <dbReference type="PROSITE" id="PS50929"/>
    </source>
</evidence>
<dbReference type="SUPFAM" id="SSF52540">
    <property type="entry name" value="P-loop containing nucleoside triphosphate hydrolases"/>
    <property type="match status" value="1"/>
</dbReference>
<dbReference type="PROSITE" id="PS50929">
    <property type="entry name" value="ABC_TM1F"/>
    <property type="match status" value="1"/>
</dbReference>
<evidence type="ECO:0000256" key="1">
    <source>
        <dbReference type="ARBA" id="ARBA00004651"/>
    </source>
</evidence>
<gene>
    <name evidence="12" type="ORF">HDE68_004295</name>
</gene>
<dbReference type="InterPro" id="IPR036640">
    <property type="entry name" value="ABC1_TM_sf"/>
</dbReference>
<keyword evidence="6 12" id="KW-0067">ATP-binding</keyword>
<evidence type="ECO:0000313" key="12">
    <source>
        <dbReference type="EMBL" id="MBB5638366.1"/>
    </source>
</evidence>
<feature type="domain" description="ABC transporter" evidence="10">
    <location>
        <begin position="362"/>
        <end position="596"/>
    </location>
</feature>
<feature type="transmembrane region" description="Helical" evidence="9">
    <location>
        <begin position="43"/>
        <end position="62"/>
    </location>
</feature>
<dbReference type="RefSeq" id="WP_183884194.1">
    <property type="nucleotide sequence ID" value="NZ_JACHCE010000008.1"/>
</dbReference>
<reference evidence="12 13" key="1">
    <citation type="submission" date="2020-08" db="EMBL/GenBank/DDBJ databases">
        <title>Genomic Encyclopedia of Type Strains, Phase IV (KMG-V): Genome sequencing to study the core and pangenomes of soil and plant-associated prokaryotes.</title>
        <authorList>
            <person name="Whitman W."/>
        </authorList>
    </citation>
    <scope>NUCLEOTIDE SEQUENCE [LARGE SCALE GENOMIC DNA]</scope>
    <source>
        <strain evidence="12 13">S3M1</strain>
    </source>
</reference>
<dbReference type="SUPFAM" id="SSF90123">
    <property type="entry name" value="ABC transporter transmembrane region"/>
    <property type="match status" value="1"/>
</dbReference>
<evidence type="ECO:0000256" key="5">
    <source>
        <dbReference type="ARBA" id="ARBA00022741"/>
    </source>
</evidence>
<dbReference type="Proteomes" id="UP000537204">
    <property type="component" value="Unassembled WGS sequence"/>
</dbReference>
<dbReference type="Gene3D" id="1.20.1560.10">
    <property type="entry name" value="ABC transporter type 1, transmembrane domain"/>
    <property type="match status" value="1"/>
</dbReference>
<name>A0A7W8ZQL8_9SPHI</name>
<feature type="transmembrane region" description="Helical" evidence="9">
    <location>
        <begin position="82"/>
        <end position="102"/>
    </location>
</feature>
<dbReference type="Gene3D" id="3.40.50.300">
    <property type="entry name" value="P-loop containing nucleotide triphosphate hydrolases"/>
    <property type="match status" value="1"/>
</dbReference>
<evidence type="ECO:0000256" key="8">
    <source>
        <dbReference type="ARBA" id="ARBA00023136"/>
    </source>
</evidence>
<feature type="transmembrane region" description="Helical" evidence="9">
    <location>
        <begin position="187"/>
        <end position="204"/>
    </location>
</feature>
<dbReference type="Pfam" id="PF00005">
    <property type="entry name" value="ABC_tran"/>
    <property type="match status" value="1"/>
</dbReference>
<evidence type="ECO:0000313" key="13">
    <source>
        <dbReference type="Proteomes" id="UP000537204"/>
    </source>
</evidence>
<keyword evidence="7 9" id="KW-1133">Transmembrane helix</keyword>
<proteinExistence type="predicted"/>
<dbReference type="AlphaFoldDB" id="A0A7W8ZQL8"/>
<organism evidence="12 13">
    <name type="scientific">Pedobacter cryoconitis</name>
    <dbReference type="NCBI Taxonomy" id="188932"/>
    <lineage>
        <taxon>Bacteria</taxon>
        <taxon>Pseudomonadati</taxon>
        <taxon>Bacteroidota</taxon>
        <taxon>Sphingobacteriia</taxon>
        <taxon>Sphingobacteriales</taxon>
        <taxon>Sphingobacteriaceae</taxon>
        <taxon>Pedobacter</taxon>
    </lineage>
</organism>
<evidence type="ECO:0000256" key="3">
    <source>
        <dbReference type="ARBA" id="ARBA00022475"/>
    </source>
</evidence>
<dbReference type="Pfam" id="PF00664">
    <property type="entry name" value="ABC_membrane"/>
    <property type="match status" value="1"/>
</dbReference>
<keyword evidence="5" id="KW-0547">Nucleotide-binding</keyword>
<feature type="transmembrane region" description="Helical" evidence="9">
    <location>
        <begin position="164"/>
        <end position="181"/>
    </location>
</feature>
<dbReference type="GO" id="GO:0005524">
    <property type="term" value="F:ATP binding"/>
    <property type="evidence" value="ECO:0007669"/>
    <property type="project" value="UniProtKB-KW"/>
</dbReference>
<dbReference type="PANTHER" id="PTHR43394:SF1">
    <property type="entry name" value="ATP-BINDING CASSETTE SUB-FAMILY B MEMBER 10, MITOCHONDRIAL"/>
    <property type="match status" value="1"/>
</dbReference>
<keyword evidence="4 9" id="KW-0812">Transmembrane</keyword>
<dbReference type="InterPro" id="IPR003593">
    <property type="entry name" value="AAA+_ATPase"/>
</dbReference>
<sequence>MSKSVNLLPSGLPGHHGYVSLEKAKKPGMVIIRIWQYFGKQKILFLLVILFLLLNTAASLYGSYLLRPIINNYIIPGRLQGLLQMVVLLMAIYLLGVIAAFFQSRLMIHVAQKTVNMIRADMFCKMQTLPIRFYDTHSHGELMSRFTNDLDNVSDALNDSVTQIISSLITVAGTFVLMLYISPMLSLVTIVVVFAMFWLAKLIIQKSNTYFTGQQAALGILNGYIEEIITGEKTVKVYCHEEEAVDDFEKLNKGLLKKATKAQFYSGIMMPIMQNLNTINFALTAAAGGIMSIVTGLDIGGLAAFLQYSKQFSRPLNQISGEFSSFQTAMASAERIFEVMDQLPEKADEKQAVELVNIKGEIHFNQVTFSYNPGKTILKNISLKALPGQKIAFVGSTGAGKSTIINLLPRFYDIQSGDISIDGTDIRMIKRKNLRQSLAMVLQDTHLFHGTVMENIRYGSLKATDQQVIAAAKLVSADSFIKRLPKGYLTILEDDGNNLSQGQRQLLNIARAAVADPRILILDEATSSIDTRTEIHIQIGIDRLMEGRTSFVVAHRLSTIINADKIIVLEQGEIIEQGSHAELLKQKGRYFELYTSQFD</sequence>
<dbReference type="PROSITE" id="PS00211">
    <property type="entry name" value="ABC_TRANSPORTER_1"/>
    <property type="match status" value="1"/>
</dbReference>
<keyword evidence="8 9" id="KW-0472">Membrane</keyword>
<evidence type="ECO:0000259" key="10">
    <source>
        <dbReference type="PROSITE" id="PS50893"/>
    </source>
</evidence>